<feature type="region of interest" description="Disordered" evidence="1">
    <location>
        <begin position="1"/>
        <end position="37"/>
    </location>
</feature>
<feature type="compositionally biased region" description="Basic and acidic residues" evidence="1">
    <location>
        <begin position="20"/>
        <end position="37"/>
    </location>
</feature>
<protein>
    <submittedName>
        <fullName evidence="2">Uncharacterized protein</fullName>
    </submittedName>
</protein>
<evidence type="ECO:0000313" key="2">
    <source>
        <dbReference type="EMBL" id="GJS97901.1"/>
    </source>
</evidence>
<organism evidence="2 3">
    <name type="scientific">Tanacetum coccineum</name>
    <dbReference type="NCBI Taxonomy" id="301880"/>
    <lineage>
        <taxon>Eukaryota</taxon>
        <taxon>Viridiplantae</taxon>
        <taxon>Streptophyta</taxon>
        <taxon>Embryophyta</taxon>
        <taxon>Tracheophyta</taxon>
        <taxon>Spermatophyta</taxon>
        <taxon>Magnoliopsida</taxon>
        <taxon>eudicotyledons</taxon>
        <taxon>Gunneridae</taxon>
        <taxon>Pentapetalae</taxon>
        <taxon>asterids</taxon>
        <taxon>campanulids</taxon>
        <taxon>Asterales</taxon>
        <taxon>Asteraceae</taxon>
        <taxon>Asteroideae</taxon>
        <taxon>Anthemideae</taxon>
        <taxon>Anthemidinae</taxon>
        <taxon>Tanacetum</taxon>
    </lineage>
</organism>
<proteinExistence type="predicted"/>
<gene>
    <name evidence="2" type="ORF">Tco_0819071</name>
</gene>
<dbReference type="EMBL" id="BQNB010011999">
    <property type="protein sequence ID" value="GJS97901.1"/>
    <property type="molecule type" value="Genomic_DNA"/>
</dbReference>
<evidence type="ECO:0000256" key="1">
    <source>
        <dbReference type="SAM" id="MobiDB-lite"/>
    </source>
</evidence>
<reference evidence="2" key="1">
    <citation type="journal article" date="2022" name="Int. J. Mol. Sci.">
        <title>Draft Genome of Tanacetum Coccineum: Genomic Comparison of Closely Related Tanacetum-Family Plants.</title>
        <authorList>
            <person name="Yamashiro T."/>
            <person name="Shiraishi A."/>
            <person name="Nakayama K."/>
            <person name="Satake H."/>
        </authorList>
    </citation>
    <scope>NUCLEOTIDE SEQUENCE</scope>
</reference>
<reference evidence="2" key="2">
    <citation type="submission" date="2022-01" db="EMBL/GenBank/DDBJ databases">
        <authorList>
            <person name="Yamashiro T."/>
            <person name="Shiraishi A."/>
            <person name="Satake H."/>
            <person name="Nakayama K."/>
        </authorList>
    </citation>
    <scope>NUCLEOTIDE SEQUENCE</scope>
</reference>
<sequence>MDKTGLDASAKLTRAKLNKRSRDADLSKEKSGPESPLEFRRSWYVEGHIRFGVSSSVLMQRYQSRIRQRYSPCEGPLSLKGHVADKLYQESPTVMSYRESQLLGDEGLCSGGTKLNSIFITIEVTFIKLNQPT</sequence>
<keyword evidence="3" id="KW-1185">Reference proteome</keyword>
<comment type="caution">
    <text evidence="2">The sequence shown here is derived from an EMBL/GenBank/DDBJ whole genome shotgun (WGS) entry which is preliminary data.</text>
</comment>
<dbReference type="Proteomes" id="UP001151760">
    <property type="component" value="Unassembled WGS sequence"/>
</dbReference>
<name>A0ABQ5A828_9ASTR</name>
<evidence type="ECO:0000313" key="3">
    <source>
        <dbReference type="Proteomes" id="UP001151760"/>
    </source>
</evidence>
<accession>A0ABQ5A828</accession>